<dbReference type="InterPro" id="IPR007167">
    <property type="entry name" value="Fe-transptr_FeoA-like"/>
</dbReference>
<dbReference type="InterPro" id="IPR038157">
    <property type="entry name" value="FeoA_core_dom"/>
</dbReference>
<dbReference type="GO" id="GO:0046914">
    <property type="term" value="F:transition metal ion binding"/>
    <property type="evidence" value="ECO:0007669"/>
    <property type="project" value="InterPro"/>
</dbReference>
<dbReference type="AlphaFoldDB" id="A0AAJ1FA19"/>
<accession>A0AAJ1FA19</accession>
<dbReference type="PANTHER" id="PTHR42954:SF2">
    <property type="entry name" value="FE(2+) TRANSPORT PROTEIN A"/>
    <property type="match status" value="1"/>
</dbReference>
<dbReference type="PANTHER" id="PTHR42954">
    <property type="entry name" value="FE(2+) TRANSPORT PROTEIN A"/>
    <property type="match status" value="1"/>
</dbReference>
<evidence type="ECO:0000256" key="1">
    <source>
        <dbReference type="ARBA" id="ARBA00023004"/>
    </source>
</evidence>
<dbReference type="InterPro" id="IPR052713">
    <property type="entry name" value="FeoA"/>
</dbReference>
<feature type="domain" description="Ferrous iron transporter FeoA-like" evidence="2">
    <location>
        <begin position="1"/>
        <end position="76"/>
    </location>
</feature>
<organism evidence="3 4">
    <name type="scientific">Shewanella zhuhaiensis</name>
    <dbReference type="NCBI Taxonomy" id="2919576"/>
    <lineage>
        <taxon>Bacteria</taxon>
        <taxon>Pseudomonadati</taxon>
        <taxon>Pseudomonadota</taxon>
        <taxon>Gammaproteobacteria</taxon>
        <taxon>Alteromonadales</taxon>
        <taxon>Shewanellaceae</taxon>
        <taxon>Shewanella</taxon>
    </lineage>
</organism>
<dbReference type="InterPro" id="IPR008988">
    <property type="entry name" value="Transcriptional_repressor_C"/>
</dbReference>
<keyword evidence="1" id="KW-0408">Iron</keyword>
<dbReference type="RefSeq" id="WP_240590120.1">
    <property type="nucleotide sequence ID" value="NZ_JAKUDL010000001.1"/>
</dbReference>
<dbReference type="SMART" id="SM00899">
    <property type="entry name" value="FeoA"/>
    <property type="match status" value="1"/>
</dbReference>
<dbReference type="EMBL" id="JAKUDL010000001">
    <property type="protein sequence ID" value="MCH4293630.1"/>
    <property type="molecule type" value="Genomic_DNA"/>
</dbReference>
<sequence length="84" mass="9108">MKLSDLRPGDKAVIAEVGQLELPQTVKRKLLSMGITPNTRLTFIRKAPLGSGIELDIRGSKLCMRQELAEIIDVNPIESGAAHG</sequence>
<proteinExistence type="predicted"/>
<gene>
    <name evidence="3" type="ORF">MJ923_04835</name>
</gene>
<dbReference type="SUPFAM" id="SSF50037">
    <property type="entry name" value="C-terminal domain of transcriptional repressors"/>
    <property type="match status" value="1"/>
</dbReference>
<dbReference type="Pfam" id="PF04023">
    <property type="entry name" value="FeoA"/>
    <property type="match status" value="1"/>
</dbReference>
<reference evidence="3 4" key="1">
    <citation type="submission" date="2022-02" db="EMBL/GenBank/DDBJ databases">
        <title>The genome sequence of Shewanella sp. 3B26.</title>
        <authorList>
            <person name="Du J."/>
        </authorList>
    </citation>
    <scope>NUCLEOTIDE SEQUENCE [LARGE SCALE GENOMIC DNA]</scope>
    <source>
        <strain evidence="3 4">3B26</strain>
    </source>
</reference>
<evidence type="ECO:0000313" key="4">
    <source>
        <dbReference type="Proteomes" id="UP001297581"/>
    </source>
</evidence>
<dbReference type="Proteomes" id="UP001297581">
    <property type="component" value="Unassembled WGS sequence"/>
</dbReference>
<keyword evidence="4" id="KW-1185">Reference proteome</keyword>
<name>A0AAJ1FA19_9GAMM</name>
<comment type="caution">
    <text evidence="3">The sequence shown here is derived from an EMBL/GenBank/DDBJ whole genome shotgun (WGS) entry which is preliminary data.</text>
</comment>
<evidence type="ECO:0000259" key="2">
    <source>
        <dbReference type="SMART" id="SM00899"/>
    </source>
</evidence>
<dbReference type="Gene3D" id="2.30.30.90">
    <property type="match status" value="1"/>
</dbReference>
<protein>
    <submittedName>
        <fullName evidence="3">Ferrous iron transport protein A</fullName>
    </submittedName>
</protein>
<evidence type="ECO:0000313" key="3">
    <source>
        <dbReference type="EMBL" id="MCH4293630.1"/>
    </source>
</evidence>